<sequence>MKKLLIFAFIGLLAQLIDGALGMAYGVTSTTLLLTFGIAPAVASASVHLAEVVTTAASGASHIKFGNVDKQTFYRLIIPGSIGAFLGATFLSHLPGDLAKPYISLFLLLLGVYVLIRFLFKFRQTEEKKGIELSRKQSIPLGLIAGFADATGGGGWGPIATPVLLSKKGMSPRKVVGTVDTSEFAIAISATLGFLISLGWEEVNWLWVGALMVGGIIAAPIAAWLVQKIHAQLMGVLVGGFIILVNARTIVTTWIDQEFVYPYVYISIALIWIVAIFYTVSKIRNVTNVKQADINS</sequence>
<evidence type="ECO:0000313" key="8">
    <source>
        <dbReference type="Proteomes" id="UP000310334"/>
    </source>
</evidence>
<feature type="transmembrane region" description="Helical" evidence="6">
    <location>
        <begin position="205"/>
        <end position="226"/>
    </location>
</feature>
<evidence type="ECO:0000256" key="6">
    <source>
        <dbReference type="RuleBase" id="RU363041"/>
    </source>
</evidence>
<dbReference type="OrthoDB" id="45564at2"/>
<feature type="transmembrane region" description="Helical" evidence="6">
    <location>
        <begin position="73"/>
        <end position="96"/>
    </location>
</feature>
<evidence type="ECO:0000256" key="5">
    <source>
        <dbReference type="ARBA" id="ARBA00023136"/>
    </source>
</evidence>
<keyword evidence="3 6" id="KW-0812">Transmembrane</keyword>
<keyword evidence="8" id="KW-1185">Reference proteome</keyword>
<dbReference type="GO" id="GO:0005886">
    <property type="term" value="C:plasma membrane"/>
    <property type="evidence" value="ECO:0007669"/>
    <property type="project" value="UniProtKB-SubCell"/>
</dbReference>
<evidence type="ECO:0000256" key="3">
    <source>
        <dbReference type="ARBA" id="ARBA00022692"/>
    </source>
</evidence>
<protein>
    <recommendedName>
        <fullName evidence="6">Probable membrane transporter protein</fullName>
    </recommendedName>
</protein>
<name>A0A4S4C587_9BACI</name>
<dbReference type="PANTHER" id="PTHR43701">
    <property type="entry name" value="MEMBRANE TRANSPORTER PROTEIN MJ0441-RELATED"/>
    <property type="match status" value="1"/>
</dbReference>
<organism evidence="7 8">
    <name type="scientific">Metabacillus sediminilitoris</name>
    <dbReference type="NCBI Taxonomy" id="2567941"/>
    <lineage>
        <taxon>Bacteria</taxon>
        <taxon>Bacillati</taxon>
        <taxon>Bacillota</taxon>
        <taxon>Bacilli</taxon>
        <taxon>Bacillales</taxon>
        <taxon>Bacillaceae</taxon>
        <taxon>Metabacillus</taxon>
    </lineage>
</organism>
<feature type="transmembrane region" description="Helical" evidence="6">
    <location>
        <begin position="102"/>
        <end position="120"/>
    </location>
</feature>
<dbReference type="RefSeq" id="WP_136351666.1">
    <property type="nucleotide sequence ID" value="NZ_CP046266.1"/>
</dbReference>
<feature type="transmembrane region" description="Helical" evidence="6">
    <location>
        <begin position="32"/>
        <end position="53"/>
    </location>
</feature>
<feature type="transmembrane region" description="Helical" evidence="6">
    <location>
        <begin position="233"/>
        <end position="255"/>
    </location>
</feature>
<evidence type="ECO:0000313" key="7">
    <source>
        <dbReference type="EMBL" id="THF82369.1"/>
    </source>
</evidence>
<dbReference type="InterPro" id="IPR002781">
    <property type="entry name" value="TM_pro_TauE-like"/>
</dbReference>
<dbReference type="Proteomes" id="UP000310334">
    <property type="component" value="Unassembled WGS sequence"/>
</dbReference>
<gene>
    <name evidence="7" type="ORF">E6W99_02755</name>
</gene>
<evidence type="ECO:0000256" key="2">
    <source>
        <dbReference type="ARBA" id="ARBA00009142"/>
    </source>
</evidence>
<keyword evidence="5 6" id="KW-0472">Membrane</keyword>
<evidence type="ECO:0000256" key="4">
    <source>
        <dbReference type="ARBA" id="ARBA00022989"/>
    </source>
</evidence>
<keyword evidence="6" id="KW-1003">Cell membrane</keyword>
<dbReference type="InterPro" id="IPR051598">
    <property type="entry name" value="TSUP/Inactive_protease-like"/>
</dbReference>
<reference evidence="7 8" key="1">
    <citation type="submission" date="2019-04" db="EMBL/GenBank/DDBJ databases">
        <title>Bacillus sediminilitoris sp. nov., isolated from a tidal flat sediment on the East China Sea.</title>
        <authorList>
            <person name="Wei Y."/>
            <person name="Mao H."/>
            <person name="Fang J."/>
        </authorList>
    </citation>
    <scope>NUCLEOTIDE SEQUENCE [LARGE SCALE GENOMIC DNA]</scope>
    <source>
        <strain evidence="7 8">DSL-17</strain>
    </source>
</reference>
<dbReference type="AlphaFoldDB" id="A0A4S4C587"/>
<accession>A0A4S4C587</accession>
<comment type="caution">
    <text evidence="7">The sequence shown here is derived from an EMBL/GenBank/DDBJ whole genome shotgun (WGS) entry which is preliminary data.</text>
</comment>
<dbReference type="Pfam" id="PF01925">
    <property type="entry name" value="TauE"/>
    <property type="match status" value="1"/>
</dbReference>
<feature type="transmembrane region" description="Helical" evidence="6">
    <location>
        <begin position="261"/>
        <end position="280"/>
    </location>
</feature>
<dbReference type="PANTHER" id="PTHR43701:SF12">
    <property type="entry name" value="MEMBRANE TRANSPORTER PROTEIN YTNM-RELATED"/>
    <property type="match status" value="1"/>
</dbReference>
<proteinExistence type="inferred from homology"/>
<evidence type="ECO:0000256" key="1">
    <source>
        <dbReference type="ARBA" id="ARBA00004141"/>
    </source>
</evidence>
<dbReference type="EMBL" id="SSNT01000002">
    <property type="protein sequence ID" value="THF82369.1"/>
    <property type="molecule type" value="Genomic_DNA"/>
</dbReference>
<comment type="similarity">
    <text evidence="2 6">Belongs to the 4-toluene sulfonate uptake permease (TSUP) (TC 2.A.102) family.</text>
</comment>
<comment type="subcellular location">
    <subcellularLocation>
        <location evidence="6">Cell membrane</location>
        <topology evidence="6">Multi-pass membrane protein</topology>
    </subcellularLocation>
    <subcellularLocation>
        <location evidence="1">Membrane</location>
        <topology evidence="1">Multi-pass membrane protein</topology>
    </subcellularLocation>
</comment>
<keyword evidence="4 6" id="KW-1133">Transmembrane helix</keyword>